<protein>
    <submittedName>
        <fullName evidence="1">Uncharacterized protein</fullName>
    </submittedName>
</protein>
<evidence type="ECO:0000313" key="2">
    <source>
        <dbReference type="Proteomes" id="UP000215199"/>
    </source>
</evidence>
<dbReference type="Proteomes" id="UP000215199">
    <property type="component" value="Unassembled WGS sequence"/>
</dbReference>
<comment type="caution">
    <text evidence="1">The sequence shown here is derived from an EMBL/GenBank/DDBJ whole genome shotgun (WGS) entry which is preliminary data.</text>
</comment>
<dbReference type="AlphaFoldDB" id="A0A229TIW7"/>
<dbReference type="EMBL" id="NMUL01000003">
    <property type="protein sequence ID" value="OXM71098.1"/>
    <property type="molecule type" value="Genomic_DNA"/>
</dbReference>
<accession>A0A229TIW7</accession>
<organism evidence="1 2">
    <name type="scientific">Amycolatopsis vastitatis</name>
    <dbReference type="NCBI Taxonomy" id="1905142"/>
    <lineage>
        <taxon>Bacteria</taxon>
        <taxon>Bacillati</taxon>
        <taxon>Actinomycetota</taxon>
        <taxon>Actinomycetes</taxon>
        <taxon>Pseudonocardiales</taxon>
        <taxon>Pseudonocardiaceae</taxon>
        <taxon>Amycolatopsis</taxon>
    </lineage>
</organism>
<evidence type="ECO:0000313" key="1">
    <source>
        <dbReference type="EMBL" id="OXM71098.1"/>
    </source>
</evidence>
<name>A0A229TIW7_9PSEU</name>
<keyword evidence="2" id="KW-1185">Reference proteome</keyword>
<sequence length="100" mass="11944">MRLPTQRLRPTLRRLPAGLNGWLRPMRRLCTRPHRRLPTMRRLPTVWWLPALLYRRLAALRRLPAGPQRRLPGGRLAAGKWLRGVRWLCARMCRRLPTVR</sequence>
<reference evidence="2" key="1">
    <citation type="submission" date="2017-07" db="EMBL/GenBank/DDBJ databases">
        <title>Comparative genome mining reveals phylogenetic distribution patterns of secondary metabolites in Amycolatopsis.</title>
        <authorList>
            <person name="Adamek M."/>
            <person name="Alanjary M."/>
            <person name="Sales-Ortells H."/>
            <person name="Goodfellow M."/>
            <person name="Bull A.T."/>
            <person name="Kalinowski J."/>
            <person name="Ziemert N."/>
        </authorList>
    </citation>
    <scope>NUCLEOTIDE SEQUENCE [LARGE SCALE GENOMIC DNA]</scope>
    <source>
        <strain evidence="2">H5</strain>
    </source>
</reference>
<proteinExistence type="predicted"/>
<gene>
    <name evidence="1" type="ORF">CF165_02740</name>
</gene>